<dbReference type="PANTHER" id="PTHR43179">
    <property type="entry name" value="RHAMNOSYLTRANSFERASE WBBL"/>
    <property type="match status" value="1"/>
</dbReference>
<dbReference type="Pfam" id="PF00535">
    <property type="entry name" value="Glycos_transf_2"/>
    <property type="match status" value="1"/>
</dbReference>
<dbReference type="AlphaFoldDB" id="A0A6H3NKB2"/>
<evidence type="ECO:0000313" key="5">
    <source>
        <dbReference type="EMBL" id="TGN12251.1"/>
    </source>
</evidence>
<dbReference type="SUPFAM" id="SSF53448">
    <property type="entry name" value="Nucleotide-diphospho-sugar transferases"/>
    <property type="match status" value="1"/>
</dbReference>
<comment type="similarity">
    <text evidence="1">Belongs to the glycosyltransferase 2 family.</text>
</comment>
<dbReference type="InterPro" id="IPR001173">
    <property type="entry name" value="Glyco_trans_2-like"/>
</dbReference>
<keyword evidence="3 5" id="KW-0808">Transferase</keyword>
<evidence type="ECO:0000256" key="2">
    <source>
        <dbReference type="ARBA" id="ARBA00022676"/>
    </source>
</evidence>
<organism evidence="5 6">
    <name type="scientific">Leptospira bandrabouensis</name>
    <dbReference type="NCBI Taxonomy" id="2484903"/>
    <lineage>
        <taxon>Bacteria</taxon>
        <taxon>Pseudomonadati</taxon>
        <taxon>Spirochaetota</taxon>
        <taxon>Spirochaetia</taxon>
        <taxon>Leptospirales</taxon>
        <taxon>Leptospiraceae</taxon>
        <taxon>Leptospira</taxon>
    </lineage>
</organism>
<evidence type="ECO:0000313" key="6">
    <source>
        <dbReference type="Proteomes" id="UP000297649"/>
    </source>
</evidence>
<accession>A0A6H3NKB2</accession>
<dbReference type="GO" id="GO:0016757">
    <property type="term" value="F:glycosyltransferase activity"/>
    <property type="evidence" value="ECO:0007669"/>
    <property type="project" value="UniProtKB-KW"/>
</dbReference>
<dbReference type="PANTHER" id="PTHR43179:SF12">
    <property type="entry name" value="GALACTOFURANOSYLTRANSFERASE GLFT2"/>
    <property type="match status" value="1"/>
</dbReference>
<reference evidence="5" key="1">
    <citation type="journal article" date="2019" name="PLoS Negl. Trop. Dis.">
        <title>Revisiting the worldwide diversity of Leptospira species in the environment.</title>
        <authorList>
            <person name="Vincent A.T."/>
            <person name="Schiettekatte O."/>
            <person name="Bourhy P."/>
            <person name="Veyrier F.J."/>
            <person name="Picardeau M."/>
        </authorList>
    </citation>
    <scope>NUCLEOTIDE SEQUENCE [LARGE SCALE GENOMIC DNA]</scope>
    <source>
        <strain evidence="5">201601109</strain>
    </source>
</reference>
<name>A0A6H3NKB2_9LEPT</name>
<proteinExistence type="inferred from homology"/>
<dbReference type="Proteomes" id="UP000297649">
    <property type="component" value="Unassembled WGS sequence"/>
</dbReference>
<dbReference type="InterPro" id="IPR006446">
    <property type="entry name" value="RhaTrfase"/>
</dbReference>
<keyword evidence="2" id="KW-0328">Glycosyltransferase</keyword>
<dbReference type="InterPro" id="IPR029044">
    <property type="entry name" value="Nucleotide-diphossugar_trans"/>
</dbReference>
<dbReference type="RefSeq" id="WP_135746426.1">
    <property type="nucleotide sequence ID" value="NZ_JAIZBI010000002.1"/>
</dbReference>
<evidence type="ECO:0000256" key="3">
    <source>
        <dbReference type="ARBA" id="ARBA00022679"/>
    </source>
</evidence>
<gene>
    <name evidence="5" type="ORF">EHR08_12750</name>
</gene>
<sequence length="305" mass="34938">MNNQSVATIIVTFNPNLDVLENLIRNIYKKSEKIIVVDNFYKDTSYSDLESIVKKYSIILEKLDKNYGIAKAQNVGLNISSKFDVGYVLFFDQDSSPDQHLIENLLKAHQKLSLDIGFDKIGILGARYLDSRQNNPPPFIKFGFLTLERCNCESFDSIVEVDYVISSGSLVSMFGVNIIGGMREDLFIDYVDIEWGLRARNKGLLNFGVCSALMEHSLGDNPIKFGKKFIPIHSPLRHYYHFRNAILLYKESWVPVNWKFIDAYRLVLKFVFYSLFTKNPLSHSYKMILGIYHGIIGKSGQLSED</sequence>
<dbReference type="NCBIfam" id="TIGR01556">
    <property type="entry name" value="rhamnosyltran"/>
    <property type="match status" value="1"/>
</dbReference>
<evidence type="ECO:0000259" key="4">
    <source>
        <dbReference type="Pfam" id="PF00535"/>
    </source>
</evidence>
<dbReference type="EMBL" id="RQHU01000019">
    <property type="protein sequence ID" value="TGN12251.1"/>
    <property type="molecule type" value="Genomic_DNA"/>
</dbReference>
<feature type="domain" description="Glycosyltransferase 2-like" evidence="4">
    <location>
        <begin position="9"/>
        <end position="116"/>
    </location>
</feature>
<dbReference type="Gene3D" id="3.90.550.10">
    <property type="entry name" value="Spore Coat Polysaccharide Biosynthesis Protein SpsA, Chain A"/>
    <property type="match status" value="1"/>
</dbReference>
<keyword evidence="6" id="KW-1185">Reference proteome</keyword>
<evidence type="ECO:0000256" key="1">
    <source>
        <dbReference type="ARBA" id="ARBA00006739"/>
    </source>
</evidence>
<dbReference type="OrthoDB" id="9771846at2"/>
<protein>
    <submittedName>
        <fullName evidence="5">Glycosyltransferase family 2 protein</fullName>
    </submittedName>
</protein>
<comment type="caution">
    <text evidence="5">The sequence shown here is derived from an EMBL/GenBank/DDBJ whole genome shotgun (WGS) entry which is preliminary data.</text>
</comment>
<dbReference type="CDD" id="cd02526">
    <property type="entry name" value="GT2_RfbF_like"/>
    <property type="match status" value="1"/>
</dbReference>